<dbReference type="EMBL" id="CAXHTA020000002">
    <property type="protein sequence ID" value="CAL5220006.1"/>
    <property type="molecule type" value="Genomic_DNA"/>
</dbReference>
<evidence type="ECO:0000259" key="6">
    <source>
        <dbReference type="Pfam" id="PF04734"/>
    </source>
</evidence>
<reference evidence="8 9" key="1">
    <citation type="submission" date="2024-06" db="EMBL/GenBank/DDBJ databases">
        <authorList>
            <person name="Kraege A."/>
            <person name="Thomma B."/>
        </authorList>
    </citation>
    <scope>NUCLEOTIDE SEQUENCE [LARGE SCALE GENOMIC DNA]</scope>
</reference>
<evidence type="ECO:0000256" key="1">
    <source>
        <dbReference type="ARBA" id="ARBA00009835"/>
    </source>
</evidence>
<sequence length="786" mass="86250">MAGSLRHSAYLLAAAVLLSTAHGQLTGENARKGSTYSIGVGKADITGPAADVNLMGYAAPGQLAAGIHTRLYARAYVIGDAQEERKRFVFVNLDACMASQGVTLTELYGDLYTEKNVALSGIHTHSGPGGYLQYILYIITSLGFVRESFDVLVAGIVQAIKRAHEDVKPGMLQVTAGELLDANANRSPTAYLANPPEERARYKHNTDKSMTLLKVLDTEERGRGAVTWFPVHCTSINNTNSLISGDNKGVAAQFLEGWAAGAGQADANGNDTMGSNFVGAFGQANVGDTSPNVLGAFCYDTGEPCEKEHSTCNGRNEMCIGRGPAWEADDYGYKSNEIIARRQSDEAIELWQSAATPISGDIDYRHAFLDMSAITVYPSNYTRAGRTCRAAMGFSFAAGTTDGPGAFDFKQGDTEGTIFWRVVSHFLKDPSTEQIACQAPKPILLDTGSVHVPYEWQPTIVEIQILRVGQLVILCVPGELTTMAGRRLREAVHQQVEGVWGSDVTVVLAGLTNTYSSYVTTFEEYAMQRYEGASTIFGPHTLDAYIQEFLRLSKAMMENKATEPGPRPPNMISKQWSFLTPVVLDSVPSGSHFGAVTEDVLPVVYKEGDKVRAVFQSACPRNNVRLEGTFLTVERQDPEDSDKWELVYTDSDVSTKYHWARPHVLSPESTATITWDIPEGTLSGTYRLRHFGDFKHILGGPAPFNGTSGNFEVHGLDVKPHKHHKHDDNRHKFELSDWERYVREHSFLIPVFLFALLLLGTVLYRQTVSRRPAVSSHPYERLEVAA</sequence>
<feature type="signal peptide" evidence="5">
    <location>
        <begin position="1"/>
        <end position="23"/>
    </location>
</feature>
<keyword evidence="2 3" id="KW-0378">Hydrolase</keyword>
<feature type="chain" id="PRO_5046888854" description="Neutral ceramidase" evidence="5">
    <location>
        <begin position="24"/>
        <end position="786"/>
    </location>
</feature>
<evidence type="ECO:0000313" key="9">
    <source>
        <dbReference type="Proteomes" id="UP001497392"/>
    </source>
</evidence>
<dbReference type="EC" id="3.5.1.23" evidence="3"/>
<feature type="domain" description="Neutral/alkaline non-lysosomal ceramidase N-terminal" evidence="6">
    <location>
        <begin position="36"/>
        <end position="547"/>
    </location>
</feature>
<evidence type="ECO:0000256" key="2">
    <source>
        <dbReference type="ARBA" id="ARBA00022801"/>
    </source>
</evidence>
<dbReference type="InterPro" id="IPR006823">
    <property type="entry name" value="Ceramidase_alk"/>
</dbReference>
<evidence type="ECO:0000256" key="5">
    <source>
        <dbReference type="SAM" id="SignalP"/>
    </source>
</evidence>
<feature type="transmembrane region" description="Helical" evidence="4">
    <location>
        <begin position="747"/>
        <end position="764"/>
    </location>
</feature>
<dbReference type="Proteomes" id="UP001497392">
    <property type="component" value="Unassembled WGS sequence"/>
</dbReference>
<keyword evidence="3" id="KW-0746">Sphingolipid metabolism</keyword>
<dbReference type="Pfam" id="PF17048">
    <property type="entry name" value="Ceramidse_alk_C"/>
    <property type="match status" value="1"/>
</dbReference>
<accession>A0ABP1FJ81</accession>
<dbReference type="Gene3D" id="2.60.40.2300">
    <property type="entry name" value="Neutral/alkaline non-lysosomal ceramidase, C-terminal domain"/>
    <property type="match status" value="1"/>
</dbReference>
<comment type="similarity">
    <text evidence="1 3">Belongs to the neutral ceramidase family.</text>
</comment>
<comment type="catalytic activity">
    <reaction evidence="3">
        <text>an N-acylsphing-4-enine + H2O = sphing-4-enine + a fatty acid</text>
        <dbReference type="Rhea" id="RHEA:20856"/>
        <dbReference type="ChEBI" id="CHEBI:15377"/>
        <dbReference type="ChEBI" id="CHEBI:28868"/>
        <dbReference type="ChEBI" id="CHEBI:52639"/>
        <dbReference type="ChEBI" id="CHEBI:57756"/>
        <dbReference type="EC" id="3.5.1.23"/>
    </reaction>
</comment>
<dbReference type="PANTHER" id="PTHR12670:SF1">
    <property type="entry name" value="NEUTRAL CERAMIDASE"/>
    <property type="match status" value="1"/>
</dbReference>
<gene>
    <name evidence="8" type="primary">g1951</name>
    <name evidence="8" type="ORF">VP750_LOCUS1665</name>
</gene>
<name>A0ABP1FJ81_9CHLO</name>
<dbReference type="InterPro" id="IPR031331">
    <property type="entry name" value="NEUT/ALK_ceramidase_C"/>
</dbReference>
<keyword evidence="9" id="KW-1185">Reference proteome</keyword>
<dbReference type="InterPro" id="IPR038445">
    <property type="entry name" value="NCDase_C_sf"/>
</dbReference>
<comment type="caution">
    <text evidence="8">The sequence shown here is derived from an EMBL/GenBank/DDBJ whole genome shotgun (WGS) entry which is preliminary data.</text>
</comment>
<evidence type="ECO:0000313" key="8">
    <source>
        <dbReference type="EMBL" id="CAL5220006.1"/>
    </source>
</evidence>
<protein>
    <recommendedName>
        <fullName evidence="3">Neutral ceramidase</fullName>
        <ecNumber evidence="3">3.5.1.23</ecNumber>
    </recommendedName>
</protein>
<organism evidence="8 9">
    <name type="scientific">Coccomyxa viridis</name>
    <dbReference type="NCBI Taxonomy" id="1274662"/>
    <lineage>
        <taxon>Eukaryota</taxon>
        <taxon>Viridiplantae</taxon>
        <taxon>Chlorophyta</taxon>
        <taxon>core chlorophytes</taxon>
        <taxon>Trebouxiophyceae</taxon>
        <taxon>Trebouxiophyceae incertae sedis</taxon>
        <taxon>Coccomyxaceae</taxon>
        <taxon>Coccomyxa</taxon>
    </lineage>
</organism>
<dbReference type="Pfam" id="PF04734">
    <property type="entry name" value="Ceramidase_alk"/>
    <property type="match status" value="1"/>
</dbReference>
<keyword evidence="4" id="KW-0472">Membrane</keyword>
<dbReference type="InterPro" id="IPR031329">
    <property type="entry name" value="NEUT/ALK_ceramidase_N"/>
</dbReference>
<evidence type="ECO:0000256" key="4">
    <source>
        <dbReference type="SAM" id="Phobius"/>
    </source>
</evidence>
<feature type="domain" description="Neutral/alkaline non-lysosomal ceramidase C-terminal" evidence="7">
    <location>
        <begin position="549"/>
        <end position="713"/>
    </location>
</feature>
<keyword evidence="4" id="KW-1133">Transmembrane helix</keyword>
<keyword evidence="5" id="KW-0732">Signal</keyword>
<dbReference type="PANTHER" id="PTHR12670">
    <property type="entry name" value="CERAMIDASE"/>
    <property type="match status" value="1"/>
</dbReference>
<proteinExistence type="inferred from homology"/>
<evidence type="ECO:0000259" key="7">
    <source>
        <dbReference type="Pfam" id="PF17048"/>
    </source>
</evidence>
<evidence type="ECO:0000256" key="3">
    <source>
        <dbReference type="RuleBase" id="RU366019"/>
    </source>
</evidence>
<keyword evidence="4" id="KW-0812">Transmembrane</keyword>
<keyword evidence="3" id="KW-0443">Lipid metabolism</keyword>